<dbReference type="Proteomes" id="UP001447188">
    <property type="component" value="Unassembled WGS sequence"/>
</dbReference>
<evidence type="ECO:0000313" key="2">
    <source>
        <dbReference type="EMBL" id="KAL0635403.1"/>
    </source>
</evidence>
<dbReference type="Pfam" id="PF13508">
    <property type="entry name" value="Acetyltransf_7"/>
    <property type="match status" value="1"/>
</dbReference>
<dbReference type="InterPro" id="IPR016181">
    <property type="entry name" value="Acyl_CoA_acyltransferase"/>
</dbReference>
<keyword evidence="3" id="KW-1185">Reference proteome</keyword>
<name>A0ABR3GHT2_9PEZI</name>
<dbReference type="PANTHER" id="PTHR42791:SF2">
    <property type="entry name" value="N-ACETYLTRANSFERASE DOMAIN-CONTAINING PROTEIN"/>
    <property type="match status" value="1"/>
</dbReference>
<dbReference type="SUPFAM" id="SSF55729">
    <property type="entry name" value="Acyl-CoA N-acyltransferases (Nat)"/>
    <property type="match status" value="1"/>
</dbReference>
<evidence type="ECO:0000313" key="3">
    <source>
        <dbReference type="Proteomes" id="UP001447188"/>
    </source>
</evidence>
<comment type="caution">
    <text evidence="2">The sequence shown here is derived from an EMBL/GenBank/DDBJ whole genome shotgun (WGS) entry which is preliminary data.</text>
</comment>
<dbReference type="PANTHER" id="PTHR42791">
    <property type="entry name" value="GNAT FAMILY ACETYLTRANSFERASE"/>
    <property type="match status" value="1"/>
</dbReference>
<dbReference type="EMBL" id="JBBBZM010000070">
    <property type="protein sequence ID" value="KAL0635403.1"/>
    <property type="molecule type" value="Genomic_DNA"/>
</dbReference>
<feature type="domain" description="N-acetyltransferase" evidence="1">
    <location>
        <begin position="87"/>
        <end position="232"/>
    </location>
</feature>
<dbReference type="InterPro" id="IPR052523">
    <property type="entry name" value="Trichothecene_AcTrans"/>
</dbReference>
<dbReference type="InterPro" id="IPR000182">
    <property type="entry name" value="GNAT_dom"/>
</dbReference>
<protein>
    <recommendedName>
        <fullName evidence="1">N-acetyltransferase domain-containing protein</fullName>
    </recommendedName>
</protein>
<organism evidence="2 3">
    <name type="scientific">Discina gigas</name>
    <dbReference type="NCBI Taxonomy" id="1032678"/>
    <lineage>
        <taxon>Eukaryota</taxon>
        <taxon>Fungi</taxon>
        <taxon>Dikarya</taxon>
        <taxon>Ascomycota</taxon>
        <taxon>Pezizomycotina</taxon>
        <taxon>Pezizomycetes</taxon>
        <taxon>Pezizales</taxon>
        <taxon>Discinaceae</taxon>
        <taxon>Discina</taxon>
    </lineage>
</organism>
<gene>
    <name evidence="2" type="ORF">Q9L58_005611</name>
</gene>
<dbReference type="CDD" id="cd04301">
    <property type="entry name" value="NAT_SF"/>
    <property type="match status" value="1"/>
</dbReference>
<evidence type="ECO:0000259" key="1">
    <source>
        <dbReference type="PROSITE" id="PS51186"/>
    </source>
</evidence>
<dbReference type="PROSITE" id="PS51186">
    <property type="entry name" value="GNAT"/>
    <property type="match status" value="1"/>
</dbReference>
<sequence>MQIRDATISDIPHLAALFVTAFREDPDYDTAYPWRIAAPDDYARLVTAEVTQLFLKGQGRFLVVETEQRQVVAWACWTRKGSSAAAERIRAENDSVLKVVERTLYGLQEAVYYPFIQMFSLQPSVRDEGPLLKRFFEVYGRLAAKLYVGDLAEHWLLQKLCVDPGWRRQGIATILLNWGLDRAREEGVAITLNATRAGLAMYFKAGFVQVATCEVSMLDIQVPVMVWRPEGV</sequence>
<proteinExistence type="predicted"/>
<accession>A0ABR3GHT2</accession>
<dbReference type="Gene3D" id="3.40.630.30">
    <property type="match status" value="1"/>
</dbReference>
<reference evidence="2 3" key="1">
    <citation type="submission" date="2024-02" db="EMBL/GenBank/DDBJ databases">
        <title>Discinaceae phylogenomics.</title>
        <authorList>
            <person name="Dirks A.C."/>
            <person name="James T.Y."/>
        </authorList>
    </citation>
    <scope>NUCLEOTIDE SEQUENCE [LARGE SCALE GENOMIC DNA]</scope>
    <source>
        <strain evidence="2 3">ACD0624</strain>
    </source>
</reference>